<protein>
    <recommendedName>
        <fullName evidence="2">Pao retrotransposon peptidase</fullName>
    </recommendedName>
</protein>
<gene>
    <name evidence="1" type="ORF">M514_26861</name>
</gene>
<evidence type="ECO:0000313" key="1">
    <source>
        <dbReference type="EMBL" id="KFD60963.1"/>
    </source>
</evidence>
<dbReference type="Proteomes" id="UP000030758">
    <property type="component" value="Unassembled WGS sequence"/>
</dbReference>
<reference evidence="1" key="1">
    <citation type="journal article" date="2014" name="Nat. Genet.">
        <title>Genome and transcriptome of the porcine whipworm Trichuris suis.</title>
        <authorList>
            <person name="Jex A.R."/>
            <person name="Nejsum P."/>
            <person name="Schwarz E.M."/>
            <person name="Hu L."/>
            <person name="Young N.D."/>
            <person name="Hall R.S."/>
            <person name="Korhonen P.K."/>
            <person name="Liao S."/>
            <person name="Thamsborg S."/>
            <person name="Xia J."/>
            <person name="Xu P."/>
            <person name="Wang S."/>
            <person name="Scheerlinck J.P."/>
            <person name="Hofmann A."/>
            <person name="Sternberg P.W."/>
            <person name="Wang J."/>
            <person name="Gasser R.B."/>
        </authorList>
    </citation>
    <scope>NUCLEOTIDE SEQUENCE [LARGE SCALE GENOMIC DNA]</scope>
    <source>
        <strain evidence="1">DCEP-RM93F</strain>
    </source>
</reference>
<organism evidence="1">
    <name type="scientific">Trichuris suis</name>
    <name type="common">pig whipworm</name>
    <dbReference type="NCBI Taxonomy" id="68888"/>
    <lineage>
        <taxon>Eukaryota</taxon>
        <taxon>Metazoa</taxon>
        <taxon>Ecdysozoa</taxon>
        <taxon>Nematoda</taxon>
        <taxon>Enoplea</taxon>
        <taxon>Dorylaimia</taxon>
        <taxon>Trichinellida</taxon>
        <taxon>Trichuridae</taxon>
        <taxon>Trichuris</taxon>
    </lineage>
</organism>
<sequence length="155" mass="17916">MHRNLGLRGLNWDDDIPADHRKWWQHWIERLSELKLLSLPRCLFVRMEDIMSSELHTFCDASQEAFASAVYLRNVYINGEVTVRLVMAKSKLAPLKAVSVARLELQAALLGARLAAYVGRGLTKQIGRRRFWTDSSCVRNWIRSPAAYYKPYVSH</sequence>
<dbReference type="PANTHER" id="PTHR47331:SF1">
    <property type="entry name" value="GAG-LIKE PROTEIN"/>
    <property type="match status" value="1"/>
</dbReference>
<proteinExistence type="predicted"/>
<dbReference type="Pfam" id="PF05380">
    <property type="entry name" value="Peptidase_A17"/>
    <property type="match status" value="1"/>
</dbReference>
<accession>A0A085MUR7</accession>
<dbReference type="PANTHER" id="PTHR47331">
    <property type="entry name" value="PHD-TYPE DOMAIN-CONTAINING PROTEIN"/>
    <property type="match status" value="1"/>
</dbReference>
<dbReference type="EMBL" id="KL367641">
    <property type="protein sequence ID" value="KFD60963.1"/>
    <property type="molecule type" value="Genomic_DNA"/>
</dbReference>
<evidence type="ECO:0008006" key="2">
    <source>
        <dbReference type="Google" id="ProtNLM"/>
    </source>
</evidence>
<name>A0A085MUR7_9BILA</name>
<dbReference type="InterPro" id="IPR008042">
    <property type="entry name" value="Retrotrans_Pao"/>
</dbReference>
<dbReference type="AlphaFoldDB" id="A0A085MUR7"/>